<evidence type="ECO:0000313" key="3">
    <source>
        <dbReference type="Proteomes" id="UP000253790"/>
    </source>
</evidence>
<feature type="compositionally biased region" description="Basic and acidic residues" evidence="1">
    <location>
        <begin position="1"/>
        <end position="12"/>
    </location>
</feature>
<organism evidence="2 3">
    <name type="scientific">Ornithinimicrobium avium</name>
    <dbReference type="NCBI Taxonomy" id="2283195"/>
    <lineage>
        <taxon>Bacteria</taxon>
        <taxon>Bacillati</taxon>
        <taxon>Actinomycetota</taxon>
        <taxon>Actinomycetes</taxon>
        <taxon>Micrococcales</taxon>
        <taxon>Ornithinimicrobiaceae</taxon>
        <taxon>Ornithinimicrobium</taxon>
    </lineage>
</organism>
<accession>A0A345NJ53</accession>
<feature type="region of interest" description="Disordered" evidence="1">
    <location>
        <begin position="1"/>
        <end position="40"/>
    </location>
</feature>
<evidence type="ECO:0000313" key="2">
    <source>
        <dbReference type="EMBL" id="AXH95061.1"/>
    </source>
</evidence>
<dbReference type="EMBL" id="CP031229">
    <property type="protein sequence ID" value="AXH95061.1"/>
    <property type="molecule type" value="Genomic_DNA"/>
</dbReference>
<feature type="compositionally biased region" description="Basic and acidic residues" evidence="1">
    <location>
        <begin position="28"/>
        <end position="38"/>
    </location>
</feature>
<keyword evidence="3" id="KW-1185">Reference proteome</keyword>
<sequence>MSDGPRDDTTNDHEEEPAGSAPSPATDPRPRTGDRAVDDALAAFDRTVAEGAKTHVAAAAEAHRALQSRLTSPPVEPPAPGQGRPGPPR</sequence>
<feature type="region of interest" description="Disordered" evidence="1">
    <location>
        <begin position="54"/>
        <end position="89"/>
    </location>
</feature>
<dbReference type="KEGG" id="orn:DV701_01815"/>
<proteinExistence type="predicted"/>
<feature type="compositionally biased region" description="Pro residues" evidence="1">
    <location>
        <begin position="74"/>
        <end position="89"/>
    </location>
</feature>
<name>A0A345NJ53_9MICO</name>
<protein>
    <submittedName>
        <fullName evidence="2">Uncharacterized protein</fullName>
    </submittedName>
</protein>
<evidence type="ECO:0000256" key="1">
    <source>
        <dbReference type="SAM" id="MobiDB-lite"/>
    </source>
</evidence>
<reference evidence="2 3" key="1">
    <citation type="submission" date="2018-07" db="EMBL/GenBank/DDBJ databases">
        <title>Complete genome sequencing of Ornithinimicrobium sp. AMA3305.</title>
        <authorList>
            <person name="Bae J.-W."/>
        </authorList>
    </citation>
    <scope>NUCLEOTIDE SEQUENCE [LARGE SCALE GENOMIC DNA]</scope>
    <source>
        <strain evidence="2 3">AMA3305</strain>
    </source>
</reference>
<dbReference type="RefSeq" id="WP_114926826.1">
    <property type="nucleotide sequence ID" value="NZ_CP031229.1"/>
</dbReference>
<dbReference type="AlphaFoldDB" id="A0A345NJ53"/>
<dbReference type="Proteomes" id="UP000253790">
    <property type="component" value="Chromosome"/>
</dbReference>
<gene>
    <name evidence="2" type="ORF">DV701_01815</name>
</gene>